<dbReference type="EMBL" id="CP073347">
    <property type="protein sequence ID" value="UTW12930.1"/>
    <property type="molecule type" value="Genomic_DNA"/>
</dbReference>
<name>A0ABY5HKL4_9GAMM</name>
<sequence length="121" mass="13321">MISLDAITLPSELQWQDEFSWSAVRQSAEVSLAGSLVVQEAAQQAGRPITLVGGWISRGVLKQLYAMAQVAATERTLVIGADSYQVLFRHAEQAIEAIPIKPCEDPSDDDFYQINLRFIAV</sequence>
<keyword evidence="2" id="KW-1185">Reference proteome</keyword>
<evidence type="ECO:0000313" key="1">
    <source>
        <dbReference type="EMBL" id="UTW12930.1"/>
    </source>
</evidence>
<evidence type="ECO:0000313" key="2">
    <source>
        <dbReference type="Proteomes" id="UP001058461"/>
    </source>
</evidence>
<protein>
    <submittedName>
        <fullName evidence="1">Uncharacterized protein</fullName>
    </submittedName>
</protein>
<reference evidence="1" key="1">
    <citation type="submission" date="2021-04" db="EMBL/GenBank/DDBJ databases">
        <title>Oceanospirillales bacteria with DddD are important DMSP degraders in coastal seawater.</title>
        <authorList>
            <person name="Liu J."/>
        </authorList>
    </citation>
    <scope>NUCLEOTIDE SEQUENCE</scope>
    <source>
        <strain evidence="1">D13-1</strain>
    </source>
</reference>
<dbReference type="Proteomes" id="UP001058461">
    <property type="component" value="Chromosome"/>
</dbReference>
<proteinExistence type="predicted"/>
<organism evidence="1 2">
    <name type="scientific">Marinobacterium rhizophilum</name>
    <dbReference type="NCBI Taxonomy" id="420402"/>
    <lineage>
        <taxon>Bacteria</taxon>
        <taxon>Pseudomonadati</taxon>
        <taxon>Pseudomonadota</taxon>
        <taxon>Gammaproteobacteria</taxon>
        <taxon>Oceanospirillales</taxon>
        <taxon>Oceanospirillaceae</taxon>
        <taxon>Marinobacterium</taxon>
    </lineage>
</organism>
<dbReference type="RefSeq" id="WP_255855074.1">
    <property type="nucleotide sequence ID" value="NZ_CP073347.1"/>
</dbReference>
<gene>
    <name evidence="1" type="ORF">KDW95_04450</name>
</gene>
<accession>A0ABY5HKL4</accession>